<dbReference type="EMBL" id="JACCBG010000001">
    <property type="protein sequence ID" value="NYD40431.1"/>
    <property type="molecule type" value="Genomic_DNA"/>
</dbReference>
<comment type="caution">
    <text evidence="1">The sequence shown here is derived from an EMBL/GenBank/DDBJ whole genome shotgun (WGS) entry which is preliminary data.</text>
</comment>
<gene>
    <name evidence="1" type="ORF">BJZ21_000514</name>
</gene>
<keyword evidence="2" id="KW-1185">Reference proteome</keyword>
<evidence type="ECO:0008006" key="3">
    <source>
        <dbReference type="Google" id="ProtNLM"/>
    </source>
</evidence>
<organism evidence="1 2">
    <name type="scientific">Nocardioides panaciterrulae</name>
    <dbReference type="NCBI Taxonomy" id="661492"/>
    <lineage>
        <taxon>Bacteria</taxon>
        <taxon>Bacillati</taxon>
        <taxon>Actinomycetota</taxon>
        <taxon>Actinomycetes</taxon>
        <taxon>Propionibacteriales</taxon>
        <taxon>Nocardioidaceae</taxon>
        <taxon>Nocardioides</taxon>
    </lineage>
</organism>
<dbReference type="RefSeq" id="WP_179662323.1">
    <property type="nucleotide sequence ID" value="NZ_JACCBG010000001.1"/>
</dbReference>
<reference evidence="1 2" key="1">
    <citation type="submission" date="2020-07" db="EMBL/GenBank/DDBJ databases">
        <title>Sequencing the genomes of 1000 actinobacteria strains.</title>
        <authorList>
            <person name="Klenk H.-P."/>
        </authorList>
    </citation>
    <scope>NUCLEOTIDE SEQUENCE [LARGE SCALE GENOMIC DNA]</scope>
    <source>
        <strain evidence="1 2">DSM 21350</strain>
    </source>
</reference>
<name>A0A7Y9J9U6_9ACTN</name>
<proteinExistence type="predicted"/>
<dbReference type="Proteomes" id="UP000535511">
    <property type="component" value="Unassembled WGS sequence"/>
</dbReference>
<dbReference type="AlphaFoldDB" id="A0A7Y9J9U6"/>
<evidence type="ECO:0000313" key="2">
    <source>
        <dbReference type="Proteomes" id="UP000535511"/>
    </source>
</evidence>
<protein>
    <recommendedName>
        <fullName evidence="3">DUF3352 domain-containing protein</fullName>
    </recommendedName>
</protein>
<accession>A0A7Y9J9U6</accession>
<evidence type="ECO:0000313" key="1">
    <source>
        <dbReference type="EMBL" id="NYD40431.1"/>
    </source>
</evidence>
<sequence>MRKRPLAVVLAALLVVLLAVAGGGAWWWHQHDRTTLQRAVALAPPDAERLSWTDWAAVRHELGASLSASSPVGRLRHFLGRGYDADLTSSSALVQSAPVLQTTYGFSPATADWELFSQSTRGAVVILHLPDGTDFDRIGTDLEEAGYTRPSTDTGVWDGGEDLLGTIGPDLTPELQYVALDAADHLVLTSDNASYLRRAVGAAGSGDGPSEQLTHVADASGSPLSAAIYDGDYTCSALAMGHADAADQAAGAQLLRAAGQVNPVEGFAMSVQPDRHVRVVMSFDGADQARTNADTRAALVRGPAPGQGGDFGDRFSVRSVTADGDLVLMELVPRPGAYVLSDLSSGPVLFATC</sequence>